<evidence type="ECO:0000313" key="3">
    <source>
        <dbReference type="EMBL" id="AWR21901.1"/>
    </source>
</evidence>
<evidence type="ECO:0008006" key="5">
    <source>
        <dbReference type="Google" id="ProtNLM"/>
    </source>
</evidence>
<reference evidence="3 4" key="1">
    <citation type="submission" date="2017-10" db="EMBL/GenBank/DDBJ databases">
        <title>Genome of an Actinobacterium that displays light-enhanced growth.</title>
        <authorList>
            <person name="Maresca J.A."/>
            <person name="Hempel P."/>
            <person name="Shevchenko O."/>
            <person name="Miller K.J."/>
            <person name="Hahn M.W."/>
        </authorList>
    </citation>
    <scope>NUCLEOTIDE SEQUENCE [LARGE SCALE GENOMIC DNA]</scope>
    <source>
        <strain evidence="3 4">MWH-Mo1</strain>
    </source>
</reference>
<keyword evidence="2" id="KW-0812">Transmembrane</keyword>
<feature type="transmembrane region" description="Helical" evidence="2">
    <location>
        <begin position="82"/>
        <end position="109"/>
    </location>
</feature>
<dbReference type="AlphaFoldDB" id="A0A2Z3RZD6"/>
<evidence type="ECO:0000313" key="4">
    <source>
        <dbReference type="Proteomes" id="UP000246894"/>
    </source>
</evidence>
<dbReference type="RefSeq" id="WP_110234178.1">
    <property type="nucleotide sequence ID" value="NZ_CP023994.1"/>
</dbReference>
<name>A0A2Z3RZD6_9MICO</name>
<organism evidence="3 4">
    <name type="scientific">Aurantimicrobium photophilum</name>
    <dbReference type="NCBI Taxonomy" id="1987356"/>
    <lineage>
        <taxon>Bacteria</taxon>
        <taxon>Bacillati</taxon>
        <taxon>Actinomycetota</taxon>
        <taxon>Actinomycetes</taxon>
        <taxon>Micrococcales</taxon>
        <taxon>Microbacteriaceae</taxon>
        <taxon>Aurantimicrobium</taxon>
    </lineage>
</organism>
<keyword evidence="4" id="KW-1185">Reference proteome</keyword>
<keyword evidence="2" id="KW-0472">Membrane</keyword>
<accession>A0A2Z3RZD6</accession>
<evidence type="ECO:0000256" key="2">
    <source>
        <dbReference type="SAM" id="Phobius"/>
    </source>
</evidence>
<feature type="region of interest" description="Disordered" evidence="1">
    <location>
        <begin position="1"/>
        <end position="29"/>
    </location>
</feature>
<evidence type="ECO:0000256" key="1">
    <source>
        <dbReference type="SAM" id="MobiDB-lite"/>
    </source>
</evidence>
<dbReference type="Proteomes" id="UP000246894">
    <property type="component" value="Chromosome"/>
</dbReference>
<protein>
    <recommendedName>
        <fullName evidence="5">DUF4190 domain-containing protein</fullName>
    </recommendedName>
</protein>
<sequence length="175" mass="17891">MAKSTPATFDPADEPKASEAATAPKTEAAKPAEVAHATYPGQTLGIVALVLAFFLPVPALALGIIAWVWSNKASKNNVLAKIAVGVSAAFAVIGIFLFGLWIALAGAVFGGFDRGHDGFEGGPVQVHVMPGQGGMQMPGDMDDMMRGLEGDIDGMQGGHMMPAPSDLPSASATTN</sequence>
<keyword evidence="2" id="KW-1133">Transmembrane helix</keyword>
<gene>
    <name evidence="3" type="ORF">AURMO_01309</name>
</gene>
<dbReference type="KEGG" id="aum:AURMO_01309"/>
<dbReference type="OrthoDB" id="4775598at2"/>
<feature type="transmembrane region" description="Helical" evidence="2">
    <location>
        <begin position="46"/>
        <end position="70"/>
    </location>
</feature>
<feature type="compositionally biased region" description="Low complexity" evidence="1">
    <location>
        <begin position="18"/>
        <end position="29"/>
    </location>
</feature>
<dbReference type="EMBL" id="CP023994">
    <property type="protein sequence ID" value="AWR21901.1"/>
    <property type="molecule type" value="Genomic_DNA"/>
</dbReference>
<proteinExistence type="predicted"/>